<protein>
    <submittedName>
        <fullName evidence="2">Uncharacterized protein</fullName>
    </submittedName>
</protein>
<sequence>MSNALASTSTSIRSGPSAPMCAPSPHPYKASLLIDTPDLQLVALRHLPFAAADGPPLLHEYEPLSAASTPESPGPPTPQAMSYSASTPRQPWTGGPLPLPLPEYAPIPPSYPPTPSSPSPTPEHMCGNSFDFATNGMSVSRAGLSFILLAWSAQNTR</sequence>
<evidence type="ECO:0000256" key="1">
    <source>
        <dbReference type="SAM" id="MobiDB-lite"/>
    </source>
</evidence>
<feature type="compositionally biased region" description="Polar residues" evidence="1">
    <location>
        <begin position="1"/>
        <end position="14"/>
    </location>
</feature>
<reference evidence="2 3" key="1">
    <citation type="submission" date="2015-03" db="EMBL/GenBank/DDBJ databases">
        <title>Genomics and transcriptomics of the oil-accumulating basidiomycete yeast T. oleaginosus allow insights into substrate utilization and the diverse evolutionary trajectories of mating systems in fungi.</title>
        <authorList>
            <consortium name="DOE Joint Genome Institute"/>
            <person name="Kourist R."/>
            <person name="Kracht O."/>
            <person name="Bracharz F."/>
            <person name="Lipzen A."/>
            <person name="Nolan M."/>
            <person name="Ohm R."/>
            <person name="Grigoriev I."/>
            <person name="Sun S."/>
            <person name="Heitman J."/>
            <person name="Bruck T."/>
            <person name="Nowrousian M."/>
        </authorList>
    </citation>
    <scope>NUCLEOTIDE SEQUENCE [LARGE SCALE GENOMIC DNA]</scope>
    <source>
        <strain evidence="2 3">IBC0246</strain>
    </source>
</reference>
<evidence type="ECO:0000313" key="3">
    <source>
        <dbReference type="Proteomes" id="UP000053611"/>
    </source>
</evidence>
<dbReference type="GeneID" id="28987179"/>
<keyword evidence="3" id="KW-1185">Reference proteome</keyword>
<feature type="compositionally biased region" description="Pro residues" evidence="1">
    <location>
        <begin position="97"/>
        <end position="121"/>
    </location>
</feature>
<feature type="region of interest" description="Disordered" evidence="1">
    <location>
        <begin position="60"/>
        <end position="123"/>
    </location>
</feature>
<proteinExistence type="predicted"/>
<dbReference type="EMBL" id="KQ087195">
    <property type="protein sequence ID" value="KLT43393.1"/>
    <property type="molecule type" value="Genomic_DNA"/>
</dbReference>
<accession>A0A0J0XQN5</accession>
<organism evidence="2 3">
    <name type="scientific">Cutaneotrichosporon oleaginosum</name>
    <dbReference type="NCBI Taxonomy" id="879819"/>
    <lineage>
        <taxon>Eukaryota</taxon>
        <taxon>Fungi</taxon>
        <taxon>Dikarya</taxon>
        <taxon>Basidiomycota</taxon>
        <taxon>Agaricomycotina</taxon>
        <taxon>Tremellomycetes</taxon>
        <taxon>Trichosporonales</taxon>
        <taxon>Trichosporonaceae</taxon>
        <taxon>Cutaneotrichosporon</taxon>
    </lineage>
</organism>
<dbReference type="RefSeq" id="XP_018279884.1">
    <property type="nucleotide sequence ID" value="XM_018426576.1"/>
</dbReference>
<dbReference type="Proteomes" id="UP000053611">
    <property type="component" value="Unassembled WGS sequence"/>
</dbReference>
<name>A0A0J0XQN5_9TREE</name>
<feature type="compositionally biased region" description="Polar residues" evidence="1">
    <location>
        <begin position="79"/>
        <end position="90"/>
    </location>
</feature>
<dbReference type="AlphaFoldDB" id="A0A0J0XQN5"/>
<gene>
    <name evidence="2" type="ORF">CC85DRAFT_327338</name>
</gene>
<evidence type="ECO:0000313" key="2">
    <source>
        <dbReference type="EMBL" id="KLT43393.1"/>
    </source>
</evidence>
<feature type="region of interest" description="Disordered" evidence="1">
    <location>
        <begin position="1"/>
        <end position="23"/>
    </location>
</feature>